<evidence type="ECO:0000313" key="3">
    <source>
        <dbReference type="Proteomes" id="UP001143545"/>
    </source>
</evidence>
<keyword evidence="3" id="KW-1185">Reference proteome</keyword>
<dbReference type="RefSeq" id="WP_281751270.1">
    <property type="nucleotide sequence ID" value="NZ_BRVP01000001.1"/>
</dbReference>
<name>A0A9W6EUA1_9FLAO</name>
<proteinExistence type="predicted"/>
<evidence type="ECO:0000313" key="2">
    <source>
        <dbReference type="EMBL" id="GLB51082.1"/>
    </source>
</evidence>
<evidence type="ECO:0000259" key="1">
    <source>
        <dbReference type="Pfam" id="PF04264"/>
    </source>
</evidence>
<dbReference type="Pfam" id="PF04264">
    <property type="entry name" value="YceI"/>
    <property type="match status" value="1"/>
</dbReference>
<dbReference type="Gene3D" id="2.40.128.110">
    <property type="entry name" value="Lipid/polyisoprenoid-binding, YceI-like"/>
    <property type="match status" value="1"/>
</dbReference>
<organism evidence="2 3">
    <name type="scientific">Neptunitalea chrysea</name>
    <dbReference type="NCBI Taxonomy" id="1647581"/>
    <lineage>
        <taxon>Bacteria</taxon>
        <taxon>Pseudomonadati</taxon>
        <taxon>Bacteroidota</taxon>
        <taxon>Flavobacteriia</taxon>
        <taxon>Flavobacteriales</taxon>
        <taxon>Flavobacteriaceae</taxon>
        <taxon>Neptunitalea</taxon>
    </lineage>
</organism>
<sequence length="181" mass="20491">MRNIITILVSVFLGIFCCAVKAQGKISVKITTNVNSFSCDCKENDFIYANKTISTAKDNTTILFPLVSFNCPKKLMERDLQELFKSEVYPYAKLSILEKDINKNTGDTTIKFSLTLKDVTKTYEVLLANVKRGDKNYLSGDQMIQLTNFNVEPPTKMLGVIRVRNEVNIAFLIPQDQILAY</sequence>
<protein>
    <recommendedName>
        <fullName evidence="1">Lipid/polyisoprenoid-binding YceI-like domain-containing protein</fullName>
    </recommendedName>
</protein>
<dbReference type="SUPFAM" id="SSF101874">
    <property type="entry name" value="YceI-like"/>
    <property type="match status" value="1"/>
</dbReference>
<feature type="domain" description="Lipid/polyisoprenoid-binding YceI-like" evidence="1">
    <location>
        <begin position="52"/>
        <end position="171"/>
    </location>
</feature>
<accession>A0A9W6EUA1</accession>
<comment type="caution">
    <text evidence="2">The sequence shown here is derived from an EMBL/GenBank/DDBJ whole genome shotgun (WGS) entry which is preliminary data.</text>
</comment>
<dbReference type="AlphaFoldDB" id="A0A9W6EUA1"/>
<dbReference type="Proteomes" id="UP001143545">
    <property type="component" value="Unassembled WGS sequence"/>
</dbReference>
<reference evidence="2" key="1">
    <citation type="submission" date="2022-07" db="EMBL/GenBank/DDBJ databases">
        <title>Taxonomy of Novel Oxalotrophic and Methylotrophic Bacteria.</title>
        <authorList>
            <person name="Sahin N."/>
            <person name="Tani A."/>
        </authorList>
    </citation>
    <scope>NUCLEOTIDE SEQUENCE</scope>
    <source>
        <strain evidence="2">AM327</strain>
    </source>
</reference>
<dbReference type="InterPro" id="IPR007372">
    <property type="entry name" value="Lipid/polyisoprenoid-bd_YceI"/>
</dbReference>
<dbReference type="EMBL" id="BRVP01000001">
    <property type="protein sequence ID" value="GLB51082.1"/>
    <property type="molecule type" value="Genomic_DNA"/>
</dbReference>
<dbReference type="InterPro" id="IPR036761">
    <property type="entry name" value="TTHA0802/YceI-like_sf"/>
</dbReference>
<gene>
    <name evidence="2" type="ORF">NBRC110019_01210</name>
</gene>